<dbReference type="GO" id="GO:0009408">
    <property type="term" value="P:response to heat"/>
    <property type="evidence" value="ECO:0007669"/>
    <property type="project" value="TreeGrafter"/>
</dbReference>
<gene>
    <name evidence="4" type="ORF">TELCIR_03507</name>
</gene>
<accession>A0A2G9UW56</accession>
<dbReference type="OrthoDB" id="1431247at2759"/>
<dbReference type="AlphaFoldDB" id="A0A2G9UW56"/>
<dbReference type="GO" id="GO:0005634">
    <property type="term" value="C:nucleus"/>
    <property type="evidence" value="ECO:0007669"/>
    <property type="project" value="TreeGrafter"/>
</dbReference>
<dbReference type="PANTHER" id="PTHR45640">
    <property type="entry name" value="HEAT SHOCK PROTEIN HSP-12.2-RELATED"/>
    <property type="match status" value="1"/>
</dbReference>
<keyword evidence="5" id="KW-1185">Reference proteome</keyword>
<evidence type="ECO:0000256" key="2">
    <source>
        <dbReference type="RuleBase" id="RU003616"/>
    </source>
</evidence>
<evidence type="ECO:0000259" key="3">
    <source>
        <dbReference type="PROSITE" id="PS01031"/>
    </source>
</evidence>
<dbReference type="PROSITE" id="PS01031">
    <property type="entry name" value="SHSP"/>
    <property type="match status" value="1"/>
</dbReference>
<evidence type="ECO:0000313" key="4">
    <source>
        <dbReference type="EMBL" id="PIO74488.1"/>
    </source>
</evidence>
<dbReference type="CDD" id="cd06526">
    <property type="entry name" value="metazoan_ACD"/>
    <property type="match status" value="1"/>
</dbReference>
<dbReference type="InterPro" id="IPR008978">
    <property type="entry name" value="HSP20-like_chaperone"/>
</dbReference>
<dbReference type="PRINTS" id="PR00299">
    <property type="entry name" value="ACRYSTALLIN"/>
</dbReference>
<organism evidence="4 5">
    <name type="scientific">Teladorsagia circumcincta</name>
    <name type="common">Brown stomach worm</name>
    <name type="synonym">Ostertagia circumcincta</name>
    <dbReference type="NCBI Taxonomy" id="45464"/>
    <lineage>
        <taxon>Eukaryota</taxon>
        <taxon>Metazoa</taxon>
        <taxon>Ecdysozoa</taxon>
        <taxon>Nematoda</taxon>
        <taxon>Chromadorea</taxon>
        <taxon>Rhabditida</taxon>
        <taxon>Rhabditina</taxon>
        <taxon>Rhabditomorpha</taxon>
        <taxon>Strongyloidea</taxon>
        <taxon>Trichostrongylidae</taxon>
        <taxon>Teladorsagia</taxon>
    </lineage>
</organism>
<dbReference type="GO" id="GO:0051082">
    <property type="term" value="F:unfolded protein binding"/>
    <property type="evidence" value="ECO:0007669"/>
    <property type="project" value="TreeGrafter"/>
</dbReference>
<dbReference type="Proteomes" id="UP000230423">
    <property type="component" value="Unassembled WGS sequence"/>
</dbReference>
<feature type="domain" description="SHSP" evidence="3">
    <location>
        <begin position="33"/>
        <end position="140"/>
    </location>
</feature>
<dbReference type="SUPFAM" id="SSF49764">
    <property type="entry name" value="HSP20-like chaperones"/>
    <property type="match status" value="1"/>
</dbReference>
<dbReference type="Gene3D" id="2.60.40.790">
    <property type="match status" value="1"/>
</dbReference>
<evidence type="ECO:0000256" key="1">
    <source>
        <dbReference type="PROSITE-ProRule" id="PRU00285"/>
    </source>
</evidence>
<dbReference type="InterPro" id="IPR002068">
    <property type="entry name" value="A-crystallin/Hsp20_dom"/>
</dbReference>
<proteinExistence type="inferred from homology"/>
<reference evidence="4 5" key="1">
    <citation type="submission" date="2015-09" db="EMBL/GenBank/DDBJ databases">
        <title>Draft genome of the parasitic nematode Teladorsagia circumcincta isolate WARC Sus (inbred).</title>
        <authorList>
            <person name="Mitreva M."/>
        </authorList>
    </citation>
    <scope>NUCLEOTIDE SEQUENCE [LARGE SCALE GENOMIC DNA]</scope>
    <source>
        <strain evidence="4 5">S</strain>
    </source>
</reference>
<dbReference type="EMBL" id="KZ345269">
    <property type="protein sequence ID" value="PIO74488.1"/>
    <property type="molecule type" value="Genomic_DNA"/>
</dbReference>
<dbReference type="GO" id="GO:0005737">
    <property type="term" value="C:cytoplasm"/>
    <property type="evidence" value="ECO:0007669"/>
    <property type="project" value="TreeGrafter"/>
</dbReference>
<protein>
    <submittedName>
        <fullName evidence="4">Hsp20/alpha crystallin family protein</fullName>
    </submittedName>
</protein>
<name>A0A2G9UW56_TELCI</name>
<dbReference type="GO" id="GO:0036498">
    <property type="term" value="P:IRE1-mediated unfolded protein response"/>
    <property type="evidence" value="ECO:0007669"/>
    <property type="project" value="TreeGrafter"/>
</dbReference>
<dbReference type="InterPro" id="IPR001436">
    <property type="entry name" value="Alpha-crystallin/sHSP_animal"/>
</dbReference>
<dbReference type="Pfam" id="PF00011">
    <property type="entry name" value="HSP20"/>
    <property type="match status" value="1"/>
</dbReference>
<comment type="similarity">
    <text evidence="1 2">Belongs to the small heat shock protein (HSP20) family.</text>
</comment>
<dbReference type="PANTHER" id="PTHR45640:SF1">
    <property type="entry name" value="HEAT SHOCK PROTEIN HSP-16.1_HSP-16.11-RELATED"/>
    <property type="match status" value="1"/>
</dbReference>
<evidence type="ECO:0000313" key="5">
    <source>
        <dbReference type="Proteomes" id="UP000230423"/>
    </source>
</evidence>
<dbReference type="GO" id="GO:0042026">
    <property type="term" value="P:protein refolding"/>
    <property type="evidence" value="ECO:0007669"/>
    <property type="project" value="TreeGrafter"/>
</dbReference>
<sequence length="158" mass="18094">MENRKCLHNDTCKTKWWRSIDCFSLHGTDDKQHLFSLLEYATRVINNDSKFAVSIDVSKFKPEHLKVNIEGRQLTIEGKEEVKEENGYSMTSFVRQWDLPENVDLDAVRSSLSESGRLCIEAPKIGRAADSGRTIPIHRVTDAEKTLKNIEADKTENK</sequence>